<dbReference type="InterPro" id="IPR036390">
    <property type="entry name" value="WH_DNA-bd_sf"/>
</dbReference>
<dbReference type="SMART" id="SM00345">
    <property type="entry name" value="HTH_GNTR"/>
    <property type="match status" value="1"/>
</dbReference>
<gene>
    <name evidence="6" type="ORF">NP439_23600</name>
</gene>
<dbReference type="RefSeq" id="WP_256708163.1">
    <property type="nucleotide sequence ID" value="NZ_CP101914.1"/>
</dbReference>
<sequence>MKVEYKRLYEQVIMIIKNKIDNGDFNIGEKLPSERELVKDLGVSRGTLRDAFRVLESQGIIETKPGGGRILKEPIEQQLIVGQKLVDEMKRAAILELIEAREIVEKGIIDLVCKNAKDSDLEELQLLLEKSKENTVEAEQNNDFVFHYSLAKYSNNQVLIQFMELNLNIINDARDYNFSKDNHIKAAHQEHIAILTALLNRDAEGAKKAMEDHFINIKKRMGDN</sequence>
<feature type="coiled-coil region" evidence="4">
    <location>
        <begin position="114"/>
        <end position="141"/>
    </location>
</feature>
<protein>
    <submittedName>
        <fullName evidence="6">FadR family transcriptional regulator</fullName>
    </submittedName>
</protein>
<keyword evidence="2" id="KW-0238">DNA-binding</keyword>
<dbReference type="SUPFAM" id="SSF46785">
    <property type="entry name" value="Winged helix' DNA-binding domain"/>
    <property type="match status" value="1"/>
</dbReference>
<organism evidence="6 7">
    <name type="scientific">Oceanobacillus jeddahense</name>
    <dbReference type="NCBI Taxonomy" id="1462527"/>
    <lineage>
        <taxon>Bacteria</taxon>
        <taxon>Bacillati</taxon>
        <taxon>Bacillota</taxon>
        <taxon>Bacilli</taxon>
        <taxon>Bacillales</taxon>
        <taxon>Bacillaceae</taxon>
        <taxon>Oceanobacillus</taxon>
    </lineage>
</organism>
<dbReference type="CDD" id="cd07377">
    <property type="entry name" value="WHTH_GntR"/>
    <property type="match status" value="1"/>
</dbReference>
<evidence type="ECO:0000313" key="7">
    <source>
        <dbReference type="Proteomes" id="UP001059773"/>
    </source>
</evidence>
<accession>A0ABY5JVU9</accession>
<proteinExistence type="predicted"/>
<dbReference type="PROSITE" id="PS50949">
    <property type="entry name" value="HTH_GNTR"/>
    <property type="match status" value="1"/>
</dbReference>
<dbReference type="PANTHER" id="PTHR43537:SF5">
    <property type="entry name" value="UXU OPERON TRANSCRIPTIONAL REGULATOR"/>
    <property type="match status" value="1"/>
</dbReference>
<dbReference type="SMART" id="SM00895">
    <property type="entry name" value="FCD"/>
    <property type="match status" value="1"/>
</dbReference>
<dbReference type="Gene3D" id="1.10.10.10">
    <property type="entry name" value="Winged helix-like DNA-binding domain superfamily/Winged helix DNA-binding domain"/>
    <property type="match status" value="1"/>
</dbReference>
<dbReference type="InterPro" id="IPR000524">
    <property type="entry name" value="Tscrpt_reg_HTH_GntR"/>
</dbReference>
<dbReference type="EMBL" id="CP101914">
    <property type="protein sequence ID" value="UUI02977.1"/>
    <property type="molecule type" value="Genomic_DNA"/>
</dbReference>
<dbReference type="InterPro" id="IPR008920">
    <property type="entry name" value="TF_FadR/GntR_C"/>
</dbReference>
<dbReference type="Pfam" id="PF07729">
    <property type="entry name" value="FCD"/>
    <property type="match status" value="1"/>
</dbReference>
<name>A0ABY5JVU9_9BACI</name>
<keyword evidence="7" id="KW-1185">Reference proteome</keyword>
<keyword evidence="3" id="KW-0804">Transcription</keyword>
<evidence type="ECO:0000256" key="3">
    <source>
        <dbReference type="ARBA" id="ARBA00023163"/>
    </source>
</evidence>
<dbReference type="InterPro" id="IPR011711">
    <property type="entry name" value="GntR_C"/>
</dbReference>
<evidence type="ECO:0000256" key="4">
    <source>
        <dbReference type="SAM" id="Coils"/>
    </source>
</evidence>
<keyword evidence="4" id="KW-0175">Coiled coil</keyword>
<keyword evidence="1" id="KW-0805">Transcription regulation</keyword>
<evidence type="ECO:0000313" key="6">
    <source>
        <dbReference type="EMBL" id="UUI02977.1"/>
    </source>
</evidence>
<dbReference type="Gene3D" id="1.20.120.530">
    <property type="entry name" value="GntR ligand-binding domain-like"/>
    <property type="match status" value="1"/>
</dbReference>
<feature type="domain" description="HTH gntR-type" evidence="5">
    <location>
        <begin position="6"/>
        <end position="74"/>
    </location>
</feature>
<reference evidence="6" key="1">
    <citation type="submission" date="2022-07" db="EMBL/GenBank/DDBJ databases">
        <title>FELIX.</title>
        <authorList>
            <person name="Wan K.H."/>
            <person name="Park S."/>
            <person name="Lawrence Q."/>
            <person name="Eichenberger J.P."/>
            <person name="Booth B.W."/>
            <person name="Piaggio A.J."/>
            <person name="Chandler J.C."/>
            <person name="Franklin A.B."/>
            <person name="Celniker S.E."/>
        </authorList>
    </citation>
    <scope>NUCLEOTIDE SEQUENCE</scope>
    <source>
        <strain evidence="6">QA-1986 374</strain>
    </source>
</reference>
<dbReference type="PANTHER" id="PTHR43537">
    <property type="entry name" value="TRANSCRIPTIONAL REGULATOR, GNTR FAMILY"/>
    <property type="match status" value="1"/>
</dbReference>
<evidence type="ECO:0000259" key="5">
    <source>
        <dbReference type="PROSITE" id="PS50949"/>
    </source>
</evidence>
<evidence type="ECO:0000256" key="2">
    <source>
        <dbReference type="ARBA" id="ARBA00023125"/>
    </source>
</evidence>
<dbReference type="InterPro" id="IPR036388">
    <property type="entry name" value="WH-like_DNA-bd_sf"/>
</dbReference>
<evidence type="ECO:0000256" key="1">
    <source>
        <dbReference type="ARBA" id="ARBA00023015"/>
    </source>
</evidence>
<dbReference type="Proteomes" id="UP001059773">
    <property type="component" value="Chromosome"/>
</dbReference>
<dbReference type="Pfam" id="PF00392">
    <property type="entry name" value="GntR"/>
    <property type="match status" value="1"/>
</dbReference>
<dbReference type="SUPFAM" id="SSF48008">
    <property type="entry name" value="GntR ligand-binding domain-like"/>
    <property type="match status" value="1"/>
</dbReference>
<dbReference type="PRINTS" id="PR00035">
    <property type="entry name" value="HTHGNTR"/>
</dbReference>